<proteinExistence type="predicted"/>
<dbReference type="Proteomes" id="UP000184510">
    <property type="component" value="Unassembled WGS sequence"/>
</dbReference>
<accession>A0A1M6BLX5</accession>
<reference evidence="1 2" key="1">
    <citation type="submission" date="2016-11" db="EMBL/GenBank/DDBJ databases">
        <authorList>
            <person name="Jaros S."/>
            <person name="Januszkiewicz K."/>
            <person name="Wedrychowicz H."/>
        </authorList>
    </citation>
    <scope>NUCLEOTIDE SEQUENCE [LARGE SCALE GENOMIC DNA]</scope>
    <source>
        <strain evidence="1 2">DSM 18772</strain>
    </source>
</reference>
<gene>
    <name evidence="1" type="ORF">SAMN02745181_0257</name>
</gene>
<keyword evidence="2" id="KW-1185">Reference proteome</keyword>
<name>A0A1M6BLX5_9BACT</name>
<sequence>MLLGGWLDRENELFYGNRMAVKRKRKVRKDMVNYRIGKLARKAFHAAYEGALQSGQPVLAVRDQNVLYKINSDGSEEVLKHLPELVEVSKLARQYSL</sequence>
<evidence type="ECO:0000313" key="1">
    <source>
        <dbReference type="EMBL" id="SHI49725.1"/>
    </source>
</evidence>
<organism evidence="1 2">
    <name type="scientific">Rubritalea squalenifaciens DSM 18772</name>
    <dbReference type="NCBI Taxonomy" id="1123071"/>
    <lineage>
        <taxon>Bacteria</taxon>
        <taxon>Pseudomonadati</taxon>
        <taxon>Verrucomicrobiota</taxon>
        <taxon>Verrucomicrobiia</taxon>
        <taxon>Verrucomicrobiales</taxon>
        <taxon>Rubritaleaceae</taxon>
        <taxon>Rubritalea</taxon>
    </lineage>
</organism>
<dbReference type="InParanoid" id="A0A1M6BLX5"/>
<evidence type="ECO:0000313" key="2">
    <source>
        <dbReference type="Proteomes" id="UP000184510"/>
    </source>
</evidence>
<protein>
    <submittedName>
        <fullName evidence="1">Uncharacterized protein</fullName>
    </submittedName>
</protein>
<dbReference type="AlphaFoldDB" id="A0A1M6BLX5"/>
<dbReference type="STRING" id="1123071.SAMN02745181_0257"/>
<dbReference type="EMBL" id="FQYR01000002">
    <property type="protein sequence ID" value="SHI49725.1"/>
    <property type="molecule type" value="Genomic_DNA"/>
</dbReference>